<dbReference type="Pfam" id="PF01232">
    <property type="entry name" value="Mannitol_dh"/>
    <property type="match status" value="1"/>
</dbReference>
<dbReference type="RefSeq" id="WP_133570771.1">
    <property type="nucleotide sequence ID" value="NZ_SNYR01000001.1"/>
</dbReference>
<dbReference type="PANTHER" id="PTHR43362:SF1">
    <property type="entry name" value="MANNITOL DEHYDROGENASE 2-RELATED"/>
    <property type="match status" value="1"/>
</dbReference>
<keyword evidence="5" id="KW-1185">Reference proteome</keyword>
<comment type="caution">
    <text evidence="4">The sequence shown here is derived from an EMBL/GenBank/DDBJ whole genome shotgun (WGS) entry which is preliminary data.</text>
</comment>
<dbReference type="OrthoDB" id="271711at2"/>
<dbReference type="EMBL" id="SNYR01000001">
    <property type="protein sequence ID" value="TDQ66049.1"/>
    <property type="molecule type" value="Genomic_DNA"/>
</dbReference>
<dbReference type="SUPFAM" id="SSF48179">
    <property type="entry name" value="6-phosphogluconate dehydrogenase C-terminal domain-like"/>
    <property type="match status" value="1"/>
</dbReference>
<feature type="domain" description="Mannitol dehydrogenase C-terminal" evidence="3">
    <location>
        <begin position="281"/>
        <end position="471"/>
    </location>
</feature>
<reference evidence="4 5" key="1">
    <citation type="submission" date="2019-03" db="EMBL/GenBank/DDBJ databases">
        <title>Genomic Encyclopedia of Type Strains, Phase III (KMG-III): the genomes of soil and plant-associated and newly described type strains.</title>
        <authorList>
            <person name="Whitman W."/>
        </authorList>
    </citation>
    <scope>NUCLEOTIDE SEQUENCE [LARGE SCALE GENOMIC DNA]</scope>
    <source>
        <strain evidence="4 5">CGMCC 1.7002</strain>
    </source>
</reference>
<dbReference type="Proteomes" id="UP000295391">
    <property type="component" value="Unassembled WGS sequence"/>
</dbReference>
<dbReference type="PRINTS" id="PR00084">
    <property type="entry name" value="MTLDHDRGNASE"/>
</dbReference>
<dbReference type="GO" id="GO:0016616">
    <property type="term" value="F:oxidoreductase activity, acting on the CH-OH group of donors, NAD or NADP as acceptor"/>
    <property type="evidence" value="ECO:0007669"/>
    <property type="project" value="TreeGrafter"/>
</dbReference>
<protein>
    <submittedName>
        <fullName evidence="4">Fructuronate reductase</fullName>
    </submittedName>
</protein>
<dbReference type="InterPro" id="IPR000669">
    <property type="entry name" value="Mannitol_DH"/>
</dbReference>
<dbReference type="Gene3D" id="1.10.1040.10">
    <property type="entry name" value="N-(1-d-carboxylethyl)-l-norvaline Dehydrogenase, domain 2"/>
    <property type="match status" value="1"/>
</dbReference>
<evidence type="ECO:0000256" key="1">
    <source>
        <dbReference type="ARBA" id="ARBA00023002"/>
    </source>
</evidence>
<dbReference type="InterPro" id="IPR013118">
    <property type="entry name" value="Mannitol_DH_C"/>
</dbReference>
<evidence type="ECO:0000313" key="4">
    <source>
        <dbReference type="EMBL" id="TDQ66049.1"/>
    </source>
</evidence>
<evidence type="ECO:0000259" key="2">
    <source>
        <dbReference type="Pfam" id="PF01232"/>
    </source>
</evidence>
<sequence>MKLTQSNFATLKNVQTPNYDRDAIRSGIVHLGVGAFHRGHQAAFIDDILTDEPTWGIVGASLRSASTADALNPQDGLYSLMVKEGNSTHIRVMGSLSRVLVAPVEREALLATMADPQIKIVSLTITEKGYCYDAAQDRLNKSHPDIVKDLANSREPISAPGLIVEALRRRMESGAGPFTVLSCDNLPSNGRVVQKIIIEFAHLLDEKLAPWIEENVTCPTTMVDRIVPATTDADRALLKSTTDIEDQWPIVTEPFRQWVIEDNFCAGRPSFESVGVEMVADVTPFEHMKLRMLNGSHSFLAYAGLLKGHEFVAEAIADDELRTHVLIMMTDEIMPTLDLPDSFDLHAYRDELIERFENPGMAHKLAQIAMDGSQKLPQRLLNTIRDRMAANQPFGHLIKAVAAWVKFVSQSGEGQTFGPLNDPMRQALEQDVRTANGDLQHLAELVLARQEIFGADLSQSDIFRNALLEKIKA</sequence>
<feature type="domain" description="Mannitol dehydrogenase N-terminal" evidence="2">
    <location>
        <begin position="27"/>
        <end position="272"/>
    </location>
</feature>
<keyword evidence="1" id="KW-0560">Oxidoreductase</keyword>
<accession>A0A4R6VQ09</accession>
<gene>
    <name evidence="4" type="ORF">ATL17_0034</name>
</gene>
<name>A0A4R6VQ09_9HYPH</name>
<dbReference type="AlphaFoldDB" id="A0A4R6VQ09"/>
<dbReference type="Pfam" id="PF08125">
    <property type="entry name" value="Mannitol_dh_C"/>
    <property type="match status" value="1"/>
</dbReference>
<dbReference type="SUPFAM" id="SSF51735">
    <property type="entry name" value="NAD(P)-binding Rossmann-fold domains"/>
    <property type="match status" value="1"/>
</dbReference>
<dbReference type="Gene3D" id="3.40.50.720">
    <property type="entry name" value="NAD(P)-binding Rossmann-like Domain"/>
    <property type="match status" value="1"/>
</dbReference>
<proteinExistence type="predicted"/>
<dbReference type="InterPro" id="IPR013131">
    <property type="entry name" value="Mannitol_DH_N"/>
</dbReference>
<evidence type="ECO:0000259" key="3">
    <source>
        <dbReference type="Pfam" id="PF08125"/>
    </source>
</evidence>
<dbReference type="PANTHER" id="PTHR43362">
    <property type="entry name" value="MANNITOL DEHYDROGENASE DSF1-RELATED"/>
    <property type="match status" value="1"/>
</dbReference>
<dbReference type="InterPro" id="IPR050988">
    <property type="entry name" value="Mannitol_DH/Oxidoreductase"/>
</dbReference>
<evidence type="ECO:0000313" key="5">
    <source>
        <dbReference type="Proteomes" id="UP000295391"/>
    </source>
</evidence>
<dbReference type="InterPro" id="IPR013328">
    <property type="entry name" value="6PGD_dom2"/>
</dbReference>
<dbReference type="InterPro" id="IPR008927">
    <property type="entry name" value="6-PGluconate_DH-like_C_sf"/>
</dbReference>
<organism evidence="4 5">
    <name type="scientific">Maritalea mobilis</name>
    <dbReference type="NCBI Taxonomy" id="483324"/>
    <lineage>
        <taxon>Bacteria</taxon>
        <taxon>Pseudomonadati</taxon>
        <taxon>Pseudomonadota</taxon>
        <taxon>Alphaproteobacteria</taxon>
        <taxon>Hyphomicrobiales</taxon>
        <taxon>Devosiaceae</taxon>
        <taxon>Maritalea</taxon>
    </lineage>
</organism>
<dbReference type="InterPro" id="IPR036291">
    <property type="entry name" value="NAD(P)-bd_dom_sf"/>
</dbReference>